<dbReference type="RefSeq" id="WP_379696184.1">
    <property type="nucleotide sequence ID" value="NZ_JBHSXH010000015.1"/>
</dbReference>
<name>A0ABD5TZ82_9EURY</name>
<dbReference type="AlphaFoldDB" id="A0ABD5TZ82"/>
<keyword evidence="2" id="KW-1185">Reference proteome</keyword>
<sequence>MFVPLRTPKPHEAIDADWSNREGALTNGELSSSDAGLLGYFKRVHRQEFAEPNPKMDCAAAAAIKQLKAQRNHTRDTFLWLALAERLASKGYPARWMLDYFTPRCPLCGSIAKFPGGKFGSEAICASAEQDHGAVDDAIREKITEFYENAFDDDLEPAVV</sequence>
<dbReference type="Proteomes" id="UP001596408">
    <property type="component" value="Unassembled WGS sequence"/>
</dbReference>
<evidence type="ECO:0000313" key="1">
    <source>
        <dbReference type="EMBL" id="MFC6825705.1"/>
    </source>
</evidence>
<evidence type="ECO:0000313" key="2">
    <source>
        <dbReference type="Proteomes" id="UP001596408"/>
    </source>
</evidence>
<comment type="caution">
    <text evidence="1">The sequence shown here is derived from an EMBL/GenBank/DDBJ whole genome shotgun (WGS) entry which is preliminary data.</text>
</comment>
<gene>
    <name evidence="1" type="ORF">ACFQEV_11985</name>
</gene>
<protein>
    <submittedName>
        <fullName evidence="1">Uncharacterized protein</fullName>
    </submittedName>
</protein>
<reference evidence="1 2" key="1">
    <citation type="journal article" date="2019" name="Int. J. Syst. Evol. Microbiol.">
        <title>The Global Catalogue of Microorganisms (GCM) 10K type strain sequencing project: providing services to taxonomists for standard genome sequencing and annotation.</title>
        <authorList>
            <consortium name="The Broad Institute Genomics Platform"/>
            <consortium name="The Broad Institute Genome Sequencing Center for Infectious Disease"/>
            <person name="Wu L."/>
            <person name="Ma J."/>
        </authorList>
    </citation>
    <scope>NUCLEOTIDE SEQUENCE [LARGE SCALE GENOMIC DNA]</scope>
    <source>
        <strain evidence="1 2">YIM 94188</strain>
    </source>
</reference>
<accession>A0ABD5TZ82</accession>
<dbReference type="EMBL" id="JBHSXH010000015">
    <property type="protein sequence ID" value="MFC6825705.1"/>
    <property type="molecule type" value="Genomic_DNA"/>
</dbReference>
<proteinExistence type="predicted"/>
<organism evidence="1 2">
    <name type="scientific">Halopelagius fulvigenes</name>
    <dbReference type="NCBI Taxonomy" id="1198324"/>
    <lineage>
        <taxon>Archaea</taxon>
        <taxon>Methanobacteriati</taxon>
        <taxon>Methanobacteriota</taxon>
        <taxon>Stenosarchaea group</taxon>
        <taxon>Halobacteria</taxon>
        <taxon>Halobacteriales</taxon>
        <taxon>Haloferacaceae</taxon>
    </lineage>
</organism>